<reference evidence="1 2" key="1">
    <citation type="submission" date="2016-08" db="EMBL/GenBank/DDBJ databases">
        <title>Novel Firmicute Genomes.</title>
        <authorList>
            <person name="Poppleton D.I."/>
            <person name="Gribaldo S."/>
        </authorList>
    </citation>
    <scope>NUCLEOTIDE SEQUENCE [LARGE SCALE GENOMIC DNA]</scope>
    <source>
        <strain evidence="1 2">RAOx-1</strain>
    </source>
</reference>
<dbReference type="Proteomes" id="UP000284219">
    <property type="component" value="Unassembled WGS sequence"/>
</dbReference>
<name>A0A419SQR7_9BACL</name>
<dbReference type="AlphaFoldDB" id="A0A419SQR7"/>
<dbReference type="EMBL" id="MCHY01000002">
    <property type="protein sequence ID" value="RKD26813.1"/>
    <property type="molecule type" value="Genomic_DNA"/>
</dbReference>
<evidence type="ECO:0000313" key="2">
    <source>
        <dbReference type="Proteomes" id="UP000284219"/>
    </source>
</evidence>
<comment type="caution">
    <text evidence="1">The sequence shown here is derived from an EMBL/GenBank/DDBJ whole genome shotgun (WGS) entry which is preliminary data.</text>
</comment>
<accession>A0A419SQR7</accession>
<gene>
    <name evidence="1" type="ORF">BEP19_16595</name>
</gene>
<dbReference type="RefSeq" id="WP_120188099.1">
    <property type="nucleotide sequence ID" value="NZ_MCHY01000002.1"/>
</dbReference>
<protein>
    <submittedName>
        <fullName evidence="1">Uncharacterized protein</fullName>
    </submittedName>
</protein>
<evidence type="ECO:0000313" key="1">
    <source>
        <dbReference type="EMBL" id="RKD26813.1"/>
    </source>
</evidence>
<sequence>MENGVLVVGKRVRGQHVMVTKGVIAPEVLDGMSKQGWVLSKVEQQATHFHYNFIRERRRQRFGRAYANQHVPLFQQTSF</sequence>
<organism evidence="1 2">
    <name type="scientific">Ammoniphilus oxalaticus</name>
    <dbReference type="NCBI Taxonomy" id="66863"/>
    <lineage>
        <taxon>Bacteria</taxon>
        <taxon>Bacillati</taxon>
        <taxon>Bacillota</taxon>
        <taxon>Bacilli</taxon>
        <taxon>Bacillales</taxon>
        <taxon>Paenibacillaceae</taxon>
        <taxon>Aneurinibacillus group</taxon>
        <taxon>Ammoniphilus</taxon>
    </lineage>
</organism>
<proteinExistence type="predicted"/>
<dbReference type="OrthoDB" id="2679704at2"/>
<keyword evidence="2" id="KW-1185">Reference proteome</keyword>